<evidence type="ECO:0000313" key="2">
    <source>
        <dbReference type="Proteomes" id="UP000504606"/>
    </source>
</evidence>
<protein>
    <submittedName>
        <fullName evidence="3">Uncharacterized protein LOC113216178</fullName>
    </submittedName>
</protein>
<reference evidence="3" key="1">
    <citation type="submission" date="2025-08" db="UniProtKB">
        <authorList>
            <consortium name="RefSeq"/>
        </authorList>
    </citation>
    <scope>IDENTIFICATION</scope>
    <source>
        <tissue evidence="3">Whole organism</tissue>
    </source>
</reference>
<name>A0A9C6XCM8_FRAOC</name>
<dbReference type="RefSeq" id="XP_052132767.1">
    <property type="nucleotide sequence ID" value="XM_052276807.1"/>
</dbReference>
<evidence type="ECO:0000256" key="1">
    <source>
        <dbReference type="SAM" id="MobiDB-lite"/>
    </source>
</evidence>
<gene>
    <name evidence="3" type="primary">LOC113216178</name>
</gene>
<keyword evidence="2" id="KW-1185">Reference proteome</keyword>
<proteinExistence type="predicted"/>
<dbReference type="Proteomes" id="UP000504606">
    <property type="component" value="Unplaced"/>
</dbReference>
<accession>A0A9C6XCM8</accession>
<feature type="region of interest" description="Disordered" evidence="1">
    <location>
        <begin position="1"/>
        <end position="29"/>
    </location>
</feature>
<feature type="region of interest" description="Disordered" evidence="1">
    <location>
        <begin position="44"/>
        <end position="125"/>
    </location>
</feature>
<evidence type="ECO:0000313" key="3">
    <source>
        <dbReference type="RefSeq" id="XP_052132767.1"/>
    </source>
</evidence>
<organism evidence="2 3">
    <name type="scientific">Frankliniella occidentalis</name>
    <name type="common">Western flower thrips</name>
    <name type="synonym">Euthrips occidentalis</name>
    <dbReference type="NCBI Taxonomy" id="133901"/>
    <lineage>
        <taxon>Eukaryota</taxon>
        <taxon>Metazoa</taxon>
        <taxon>Ecdysozoa</taxon>
        <taxon>Arthropoda</taxon>
        <taxon>Hexapoda</taxon>
        <taxon>Insecta</taxon>
        <taxon>Pterygota</taxon>
        <taxon>Neoptera</taxon>
        <taxon>Paraneoptera</taxon>
        <taxon>Thysanoptera</taxon>
        <taxon>Terebrantia</taxon>
        <taxon>Thripoidea</taxon>
        <taxon>Thripidae</taxon>
        <taxon>Frankliniella</taxon>
    </lineage>
</organism>
<dbReference type="GeneID" id="113216178"/>
<dbReference type="KEGG" id="foc:113216178"/>
<dbReference type="AlphaFoldDB" id="A0A9C6XCM8"/>
<sequence length="203" mass="22675">MEAVKDFASITSKIKRGPSLSLNKSSSIPFGKARAGKALQTIGSDAEVPVSNVPEPKKKKSLQEVKECMKTNFGASTSKESPKKMGNRPTSSTPKVSLNVAGKEDPQLASPSKKDKRVLSSDEEEEFVDNDELVVNFRPFVEHEKKLEAAKQLPRKKVKKDLIWEMYDDLERQNVQLKSEVRKLKTMLKKRNGGKVLSEDESD</sequence>